<dbReference type="InterPro" id="IPR018060">
    <property type="entry name" value="HTH_AraC"/>
</dbReference>
<keyword evidence="2" id="KW-0804">Transcription</keyword>
<proteinExistence type="predicted"/>
<feature type="domain" description="HTH araC/xylS-type" evidence="3">
    <location>
        <begin position="191"/>
        <end position="289"/>
    </location>
</feature>
<organism evidence="4 5">
    <name type="scientific">Falsiroseomonas bella</name>
    <dbReference type="NCBI Taxonomy" id="2184016"/>
    <lineage>
        <taxon>Bacteria</taxon>
        <taxon>Pseudomonadati</taxon>
        <taxon>Pseudomonadota</taxon>
        <taxon>Alphaproteobacteria</taxon>
        <taxon>Acetobacterales</taxon>
        <taxon>Roseomonadaceae</taxon>
        <taxon>Falsiroseomonas</taxon>
    </lineage>
</organism>
<dbReference type="PANTHER" id="PTHR43436:SF1">
    <property type="entry name" value="TRANSCRIPTIONAL REGULATORY PROTEIN"/>
    <property type="match status" value="1"/>
</dbReference>
<evidence type="ECO:0000313" key="5">
    <source>
        <dbReference type="Proteomes" id="UP000245765"/>
    </source>
</evidence>
<dbReference type="GO" id="GO:0043565">
    <property type="term" value="F:sequence-specific DNA binding"/>
    <property type="evidence" value="ECO:0007669"/>
    <property type="project" value="InterPro"/>
</dbReference>
<dbReference type="Gene3D" id="1.10.10.60">
    <property type="entry name" value="Homeodomain-like"/>
    <property type="match status" value="2"/>
</dbReference>
<dbReference type="PROSITE" id="PS01124">
    <property type="entry name" value="HTH_ARAC_FAMILY_2"/>
    <property type="match status" value="1"/>
</dbReference>
<dbReference type="AlphaFoldDB" id="A0A317F8J5"/>
<sequence length="323" mass="34998">MNQLAALTETLSRHAPADGIHPCPLPGVSLLRSSTPTMPMPVVYEPTLCIVAQGRKRAVLGATAFIYDAASYLIASVDLPLMGSVIEASAERPYLCLRLDLDMTALGELAIRHPETRPEADGLPVGIALNRTTPALLDAATRLVGLLDTPDDIEALAPLTIREILYRLLTGDSGATIRQMARADSRLSQIARAIVWMRTHFREACPIEKLAEVAGMSRSAFHAHFKAITSMSPLEFRTHLRMHEAQRLMVGDAVDAAGAGFSVGYGSPSQFSRDYTRIFGMPPARHAGRLRSCVETRPEPQEPASVSKRHRCELAGLDGRAAS</sequence>
<dbReference type="SUPFAM" id="SSF46689">
    <property type="entry name" value="Homeodomain-like"/>
    <property type="match status" value="2"/>
</dbReference>
<dbReference type="InterPro" id="IPR009057">
    <property type="entry name" value="Homeodomain-like_sf"/>
</dbReference>
<evidence type="ECO:0000256" key="2">
    <source>
        <dbReference type="ARBA" id="ARBA00023163"/>
    </source>
</evidence>
<gene>
    <name evidence="4" type="ORF">DFH01_24895</name>
</gene>
<accession>A0A317F8J5</accession>
<evidence type="ECO:0000256" key="1">
    <source>
        <dbReference type="ARBA" id="ARBA00023015"/>
    </source>
</evidence>
<dbReference type="GO" id="GO:0003700">
    <property type="term" value="F:DNA-binding transcription factor activity"/>
    <property type="evidence" value="ECO:0007669"/>
    <property type="project" value="InterPro"/>
</dbReference>
<keyword evidence="5" id="KW-1185">Reference proteome</keyword>
<dbReference type="EMBL" id="QGNA01000007">
    <property type="protein sequence ID" value="PWS34269.1"/>
    <property type="molecule type" value="Genomic_DNA"/>
</dbReference>
<reference evidence="5" key="1">
    <citation type="submission" date="2018-05" db="EMBL/GenBank/DDBJ databases">
        <authorList>
            <person name="Du Z."/>
            <person name="Wang X."/>
        </authorList>
    </citation>
    <scope>NUCLEOTIDE SEQUENCE [LARGE SCALE GENOMIC DNA]</scope>
    <source>
        <strain evidence="5">CQN31</strain>
    </source>
</reference>
<keyword evidence="1" id="KW-0805">Transcription regulation</keyword>
<dbReference type="SMART" id="SM00342">
    <property type="entry name" value="HTH_ARAC"/>
    <property type="match status" value="1"/>
</dbReference>
<evidence type="ECO:0000259" key="3">
    <source>
        <dbReference type="PROSITE" id="PS01124"/>
    </source>
</evidence>
<dbReference type="PANTHER" id="PTHR43436">
    <property type="entry name" value="ARAC-FAMILY TRANSCRIPTIONAL REGULATOR"/>
    <property type="match status" value="1"/>
</dbReference>
<dbReference type="Proteomes" id="UP000245765">
    <property type="component" value="Unassembled WGS sequence"/>
</dbReference>
<dbReference type="RefSeq" id="WP_109873241.1">
    <property type="nucleotide sequence ID" value="NZ_QGNA01000007.1"/>
</dbReference>
<dbReference type="InterPro" id="IPR009594">
    <property type="entry name" value="Tscrpt_reg_HTH_AraC_N"/>
</dbReference>
<dbReference type="Pfam" id="PF12833">
    <property type="entry name" value="HTH_18"/>
    <property type="match status" value="1"/>
</dbReference>
<protein>
    <submittedName>
        <fullName evidence="4">AraC family transcriptional regulator</fullName>
    </submittedName>
</protein>
<dbReference type="OrthoDB" id="9802263at2"/>
<comment type="caution">
    <text evidence="4">The sequence shown here is derived from an EMBL/GenBank/DDBJ whole genome shotgun (WGS) entry which is preliminary data.</text>
</comment>
<name>A0A317F8J5_9PROT</name>
<evidence type="ECO:0000313" key="4">
    <source>
        <dbReference type="EMBL" id="PWS34269.1"/>
    </source>
</evidence>
<dbReference type="Pfam" id="PF06719">
    <property type="entry name" value="AraC_N"/>
    <property type="match status" value="1"/>
</dbReference>